<evidence type="ECO:0000259" key="6">
    <source>
        <dbReference type="Pfam" id="PF02782"/>
    </source>
</evidence>
<dbReference type="PANTHER" id="PTHR43095">
    <property type="entry name" value="SUGAR KINASE"/>
    <property type="match status" value="1"/>
</dbReference>
<name>A0A4R6RA07_9HYPH</name>
<evidence type="ECO:0000256" key="4">
    <source>
        <dbReference type="RuleBase" id="RU003733"/>
    </source>
</evidence>
<dbReference type="SUPFAM" id="SSF53067">
    <property type="entry name" value="Actin-like ATPase domain"/>
    <property type="match status" value="2"/>
</dbReference>
<proteinExistence type="inferred from homology"/>
<dbReference type="CDD" id="cd07804">
    <property type="entry name" value="ASKHA_NBD_FGGY_RrXK-like"/>
    <property type="match status" value="1"/>
</dbReference>
<dbReference type="OrthoDB" id="9805576at2"/>
<dbReference type="GO" id="GO:0016773">
    <property type="term" value="F:phosphotransferase activity, alcohol group as acceptor"/>
    <property type="evidence" value="ECO:0007669"/>
    <property type="project" value="InterPro"/>
</dbReference>
<sequence length="500" mass="52529">MTRAYLGIDIGTFESKGVLVSDGGTVLASAARPHRMIVPQPGFAEHRAEEDWWGDFAAIARELVATTGIDPRAIRAVAASAIGPCMLPIDAAGRPLMNGVLYNVDSRSHREIADLAAALGEDAVVERSGNLLTAQSVGPKILWLKRSRPDVHAAADRIVTSTSYIVRKLTGRTVMDHYTAGSWGPLYDADRQAWDPEFAEGIVDVARLPELTWSAEIAGRVTAEAAAATGLAPGTPVTTGTIDAAAEALSVGVAAPGDLMLMYGSSVFVIEITAARVRDRRLFYAPWLFPGRHAAMASLATAGTITHWLRDQIGRDLDRDGAMAALAAEAAGSPPGARGLAFLPYLAGAQTPLYDPALRGGFLGLDLTHERGDLVRAVLEGIAYATRHIVDTYAEAGVPPTTLRAVGGGTRNAVWAQAVSDVTGREQLLASRTTGAAFGDAFLAALAVGDVAETDIAHWNPTAATIAPRPETTAVYERGYATFRALGARIRDLPLGPAAG</sequence>
<dbReference type="InterPro" id="IPR043129">
    <property type="entry name" value="ATPase_NBD"/>
</dbReference>
<dbReference type="PANTHER" id="PTHR43095:SF5">
    <property type="entry name" value="XYLULOSE KINASE"/>
    <property type="match status" value="1"/>
</dbReference>
<dbReference type="InterPro" id="IPR018485">
    <property type="entry name" value="FGGY_C"/>
</dbReference>
<comment type="caution">
    <text evidence="7">The sequence shown here is derived from an EMBL/GenBank/DDBJ whole genome shotgun (WGS) entry which is preliminary data.</text>
</comment>
<keyword evidence="8" id="KW-1185">Reference proteome</keyword>
<dbReference type="Gene3D" id="3.30.420.40">
    <property type="match status" value="2"/>
</dbReference>
<accession>A0A4R6RA07</accession>
<dbReference type="Pfam" id="PF02782">
    <property type="entry name" value="FGGY_C"/>
    <property type="match status" value="1"/>
</dbReference>
<feature type="domain" description="Carbohydrate kinase FGGY C-terminal" evidence="6">
    <location>
        <begin position="260"/>
        <end position="447"/>
    </location>
</feature>
<dbReference type="InterPro" id="IPR000577">
    <property type="entry name" value="Carb_kinase_FGGY"/>
</dbReference>
<dbReference type="PROSITE" id="PS00445">
    <property type="entry name" value="FGGY_KINASES_2"/>
    <property type="match status" value="1"/>
</dbReference>
<dbReference type="AlphaFoldDB" id="A0A4R6RA07"/>
<evidence type="ECO:0000259" key="5">
    <source>
        <dbReference type="Pfam" id="PF00370"/>
    </source>
</evidence>
<dbReference type="GO" id="GO:0005975">
    <property type="term" value="P:carbohydrate metabolic process"/>
    <property type="evidence" value="ECO:0007669"/>
    <property type="project" value="InterPro"/>
</dbReference>
<dbReference type="Pfam" id="PF00370">
    <property type="entry name" value="FGGY_N"/>
    <property type="match status" value="1"/>
</dbReference>
<evidence type="ECO:0000313" key="7">
    <source>
        <dbReference type="EMBL" id="TDP82466.1"/>
    </source>
</evidence>
<dbReference type="InterPro" id="IPR050406">
    <property type="entry name" value="FGGY_Carb_Kinase"/>
</dbReference>
<feature type="domain" description="Carbohydrate kinase FGGY N-terminal" evidence="5">
    <location>
        <begin position="5"/>
        <end position="249"/>
    </location>
</feature>
<organism evidence="7 8">
    <name type="scientific">Oharaeibacter diazotrophicus</name>
    <dbReference type="NCBI Taxonomy" id="1920512"/>
    <lineage>
        <taxon>Bacteria</taxon>
        <taxon>Pseudomonadati</taxon>
        <taxon>Pseudomonadota</taxon>
        <taxon>Alphaproteobacteria</taxon>
        <taxon>Hyphomicrobiales</taxon>
        <taxon>Pleomorphomonadaceae</taxon>
        <taxon>Oharaeibacter</taxon>
    </lineage>
</organism>
<evidence type="ECO:0000256" key="2">
    <source>
        <dbReference type="ARBA" id="ARBA00022679"/>
    </source>
</evidence>
<keyword evidence="2 4" id="KW-0808">Transferase</keyword>
<dbReference type="InterPro" id="IPR018483">
    <property type="entry name" value="Carb_kinase_FGGY_CS"/>
</dbReference>
<reference evidence="7 8" key="1">
    <citation type="submission" date="2019-03" db="EMBL/GenBank/DDBJ databases">
        <title>Genomic Encyclopedia of Type Strains, Phase IV (KMG-IV): sequencing the most valuable type-strain genomes for metagenomic binning, comparative biology and taxonomic classification.</title>
        <authorList>
            <person name="Goeker M."/>
        </authorList>
    </citation>
    <scope>NUCLEOTIDE SEQUENCE [LARGE SCALE GENOMIC DNA]</scope>
    <source>
        <strain evidence="7 8">DSM 102969</strain>
    </source>
</reference>
<keyword evidence="3 4" id="KW-0418">Kinase</keyword>
<dbReference type="PIRSF" id="PIRSF000538">
    <property type="entry name" value="GlpK"/>
    <property type="match status" value="1"/>
</dbReference>
<dbReference type="InterPro" id="IPR018484">
    <property type="entry name" value="FGGY_N"/>
</dbReference>
<dbReference type="Proteomes" id="UP000294547">
    <property type="component" value="Unassembled WGS sequence"/>
</dbReference>
<evidence type="ECO:0000256" key="1">
    <source>
        <dbReference type="ARBA" id="ARBA00009156"/>
    </source>
</evidence>
<dbReference type="GO" id="GO:0016301">
    <property type="term" value="F:kinase activity"/>
    <property type="evidence" value="ECO:0007669"/>
    <property type="project" value="UniProtKB-KW"/>
</dbReference>
<gene>
    <name evidence="7" type="ORF">EDD54_3733</name>
</gene>
<dbReference type="EMBL" id="SNXY01000010">
    <property type="protein sequence ID" value="TDP82466.1"/>
    <property type="molecule type" value="Genomic_DNA"/>
</dbReference>
<protein>
    <submittedName>
        <fullName evidence="7">Xylulokinase</fullName>
    </submittedName>
</protein>
<evidence type="ECO:0000313" key="8">
    <source>
        <dbReference type="Proteomes" id="UP000294547"/>
    </source>
</evidence>
<comment type="similarity">
    <text evidence="1 4">Belongs to the FGGY kinase family.</text>
</comment>
<evidence type="ECO:0000256" key="3">
    <source>
        <dbReference type="ARBA" id="ARBA00022777"/>
    </source>
</evidence>
<dbReference type="RefSeq" id="WP_126539292.1">
    <property type="nucleotide sequence ID" value="NZ_BSPM01000007.1"/>
</dbReference>